<feature type="chain" id="PRO_5041664433" evidence="1">
    <location>
        <begin position="19"/>
        <end position="70"/>
    </location>
</feature>
<proteinExistence type="predicted"/>
<keyword evidence="1" id="KW-0732">Signal</keyword>
<feature type="signal peptide" evidence="1">
    <location>
        <begin position="1"/>
        <end position="18"/>
    </location>
</feature>
<evidence type="ECO:0000313" key="2">
    <source>
        <dbReference type="EMBL" id="KAK2853104.1"/>
    </source>
</evidence>
<protein>
    <submittedName>
        <fullName evidence="2">Uncharacterized protein</fullName>
    </submittedName>
</protein>
<gene>
    <name evidence="2" type="ORF">Q7C36_008305</name>
</gene>
<name>A0AA88N7U4_TACVA</name>
<evidence type="ECO:0000313" key="3">
    <source>
        <dbReference type="Proteomes" id="UP001187315"/>
    </source>
</evidence>
<keyword evidence="3" id="KW-1185">Reference proteome</keyword>
<dbReference type="AlphaFoldDB" id="A0AA88N7U4"/>
<accession>A0AA88N7U4</accession>
<reference evidence="2" key="1">
    <citation type="submission" date="2023-08" db="EMBL/GenBank/DDBJ databases">
        <title>Pelteobagrus vachellii genome.</title>
        <authorList>
            <person name="Liu H."/>
        </authorList>
    </citation>
    <scope>NUCLEOTIDE SEQUENCE</scope>
    <source>
        <strain evidence="2">PRFRI_2022a</strain>
        <tissue evidence="2">Muscle</tissue>
    </source>
</reference>
<dbReference type="EMBL" id="JAVHJS010000007">
    <property type="protein sequence ID" value="KAK2853104.1"/>
    <property type="molecule type" value="Genomic_DNA"/>
</dbReference>
<sequence length="70" mass="7936">MSSHFTFLLLIIHHFCELNLRKLTMKEEPALPEEITVTGTVGEWWHSHSSKSHPTKPAAPVTMATLSRLL</sequence>
<dbReference type="Proteomes" id="UP001187315">
    <property type="component" value="Unassembled WGS sequence"/>
</dbReference>
<evidence type="ECO:0000256" key="1">
    <source>
        <dbReference type="SAM" id="SignalP"/>
    </source>
</evidence>
<comment type="caution">
    <text evidence="2">The sequence shown here is derived from an EMBL/GenBank/DDBJ whole genome shotgun (WGS) entry which is preliminary data.</text>
</comment>
<organism evidence="2 3">
    <name type="scientific">Tachysurus vachellii</name>
    <name type="common">Darkbarbel catfish</name>
    <name type="synonym">Pelteobagrus vachellii</name>
    <dbReference type="NCBI Taxonomy" id="175792"/>
    <lineage>
        <taxon>Eukaryota</taxon>
        <taxon>Metazoa</taxon>
        <taxon>Chordata</taxon>
        <taxon>Craniata</taxon>
        <taxon>Vertebrata</taxon>
        <taxon>Euteleostomi</taxon>
        <taxon>Actinopterygii</taxon>
        <taxon>Neopterygii</taxon>
        <taxon>Teleostei</taxon>
        <taxon>Ostariophysi</taxon>
        <taxon>Siluriformes</taxon>
        <taxon>Bagridae</taxon>
        <taxon>Tachysurus</taxon>
    </lineage>
</organism>